<protein>
    <submittedName>
        <fullName evidence="2">Uncharacterized protein</fullName>
    </submittedName>
</protein>
<dbReference type="EMBL" id="LNFP01000025">
    <property type="protein sequence ID" value="KUF99503.1"/>
    <property type="molecule type" value="Genomic_DNA"/>
</dbReference>
<sequence>MATGKRSEAPSEAVQVQQKHPQQQLDGVMGVDDTVVAEPQEPLLPMHSYKQMADGDQAENEDADTNATAVLREKLLIPKVRTFSMLDAASTSQLGRYLEDEEALHPPLEPVGSSSSLHTSLLSSNGIPVSTRFFEGKTHTDPIIEDPIVGDDFLLDDVMAALKAQAPVDPITGKPRYELGARPQEKRFYPKLLVRVARKINPF</sequence>
<evidence type="ECO:0000313" key="2">
    <source>
        <dbReference type="EMBL" id="KUF99503.1"/>
    </source>
</evidence>
<name>A0A0W8DSX3_PHYNI</name>
<evidence type="ECO:0000256" key="1">
    <source>
        <dbReference type="SAM" id="MobiDB-lite"/>
    </source>
</evidence>
<dbReference type="Proteomes" id="UP000054636">
    <property type="component" value="Unassembled WGS sequence"/>
</dbReference>
<gene>
    <name evidence="2" type="ORF">AM588_10010974</name>
</gene>
<feature type="compositionally biased region" description="Low complexity" evidence="1">
    <location>
        <begin position="15"/>
        <end position="24"/>
    </location>
</feature>
<comment type="caution">
    <text evidence="2">The sequence shown here is derived from an EMBL/GenBank/DDBJ whole genome shotgun (WGS) entry which is preliminary data.</text>
</comment>
<feature type="region of interest" description="Disordered" evidence="1">
    <location>
        <begin position="1"/>
        <end position="30"/>
    </location>
</feature>
<evidence type="ECO:0000313" key="3">
    <source>
        <dbReference type="Proteomes" id="UP000054636"/>
    </source>
</evidence>
<accession>A0A0W8DSX3</accession>
<organism evidence="2 3">
    <name type="scientific">Phytophthora nicotianae</name>
    <name type="common">Potato buckeye rot agent</name>
    <name type="synonym">Phytophthora parasitica</name>
    <dbReference type="NCBI Taxonomy" id="4792"/>
    <lineage>
        <taxon>Eukaryota</taxon>
        <taxon>Sar</taxon>
        <taxon>Stramenopiles</taxon>
        <taxon>Oomycota</taxon>
        <taxon>Peronosporomycetes</taxon>
        <taxon>Peronosporales</taxon>
        <taxon>Peronosporaceae</taxon>
        <taxon>Phytophthora</taxon>
    </lineage>
</organism>
<dbReference type="AlphaFoldDB" id="A0A0W8DSX3"/>
<reference evidence="2 3" key="1">
    <citation type="submission" date="2015-11" db="EMBL/GenBank/DDBJ databases">
        <title>Genomes and virulence difference between two physiological races of Phytophthora nicotianae.</title>
        <authorList>
            <person name="Liu H."/>
            <person name="Ma X."/>
            <person name="Yu H."/>
            <person name="Fang D."/>
            <person name="Li Y."/>
            <person name="Wang X."/>
            <person name="Wang W."/>
            <person name="Dong Y."/>
            <person name="Xiao B."/>
        </authorList>
    </citation>
    <scope>NUCLEOTIDE SEQUENCE [LARGE SCALE GENOMIC DNA]</scope>
    <source>
        <strain evidence="3">race 1</strain>
    </source>
</reference>
<proteinExistence type="predicted"/>